<keyword evidence="2" id="KW-0413">Isomerase</keyword>
<proteinExistence type="predicted"/>
<dbReference type="EMBL" id="VSSQ01117971">
    <property type="protein sequence ID" value="MPN52146.1"/>
    <property type="molecule type" value="Genomic_DNA"/>
</dbReference>
<sequence>MFKAGADLAAELECPWLLVSAGNGYYDHPVEPAKARCLDAIGQLALYAKERGVRLLFETLTPVSSNLVNTPWQVRQMIDQLPADTVYGMLDIGQMVVMGQTVAEYGEALGNRLAHVHLHDTGDACHMALGEGRLDLDSVLGEILALGYQGLFSLECNDARYRADPRKMDEKNAAWLKGHGWL</sequence>
<dbReference type="InterPro" id="IPR036237">
    <property type="entry name" value="Xyl_isomerase-like_sf"/>
</dbReference>
<dbReference type="InterPro" id="IPR013022">
    <property type="entry name" value="Xyl_isomerase-like_TIM-brl"/>
</dbReference>
<gene>
    <name evidence="2" type="primary">frlC_3</name>
    <name evidence="2" type="ORF">SDC9_199800</name>
</gene>
<dbReference type="InterPro" id="IPR050312">
    <property type="entry name" value="IolE/XylAMocC-like"/>
</dbReference>
<feature type="domain" description="Xylose isomerase-like TIM barrel" evidence="1">
    <location>
        <begin position="3"/>
        <end position="177"/>
    </location>
</feature>
<dbReference type="SUPFAM" id="SSF51658">
    <property type="entry name" value="Xylose isomerase-like"/>
    <property type="match status" value="1"/>
</dbReference>
<dbReference type="Gene3D" id="3.20.20.150">
    <property type="entry name" value="Divalent-metal-dependent TIM barrel enzymes"/>
    <property type="match status" value="1"/>
</dbReference>
<dbReference type="EC" id="5.1.3.-" evidence="2"/>
<evidence type="ECO:0000259" key="1">
    <source>
        <dbReference type="Pfam" id="PF01261"/>
    </source>
</evidence>
<name>A0A645IM72_9ZZZZ</name>
<organism evidence="2">
    <name type="scientific">bioreactor metagenome</name>
    <dbReference type="NCBI Taxonomy" id="1076179"/>
    <lineage>
        <taxon>unclassified sequences</taxon>
        <taxon>metagenomes</taxon>
        <taxon>ecological metagenomes</taxon>
    </lineage>
</organism>
<dbReference type="AlphaFoldDB" id="A0A645IM72"/>
<accession>A0A645IM72</accession>
<dbReference type="GO" id="GO:0016853">
    <property type="term" value="F:isomerase activity"/>
    <property type="evidence" value="ECO:0007669"/>
    <property type="project" value="UniProtKB-KW"/>
</dbReference>
<protein>
    <submittedName>
        <fullName evidence="2">Fructoselysine 3-epimerase</fullName>
        <ecNumber evidence="2">5.1.3.-</ecNumber>
    </submittedName>
</protein>
<dbReference type="PANTHER" id="PTHR12110">
    <property type="entry name" value="HYDROXYPYRUVATE ISOMERASE"/>
    <property type="match status" value="1"/>
</dbReference>
<dbReference type="PANTHER" id="PTHR12110:SF21">
    <property type="entry name" value="XYLOSE ISOMERASE-LIKE TIM BARREL DOMAIN-CONTAINING PROTEIN"/>
    <property type="match status" value="1"/>
</dbReference>
<comment type="caution">
    <text evidence="2">The sequence shown here is derived from an EMBL/GenBank/DDBJ whole genome shotgun (WGS) entry which is preliminary data.</text>
</comment>
<reference evidence="2" key="1">
    <citation type="submission" date="2019-08" db="EMBL/GenBank/DDBJ databases">
        <authorList>
            <person name="Kucharzyk K."/>
            <person name="Murdoch R.W."/>
            <person name="Higgins S."/>
            <person name="Loffler F."/>
        </authorList>
    </citation>
    <scope>NUCLEOTIDE SEQUENCE</scope>
</reference>
<dbReference type="Pfam" id="PF01261">
    <property type="entry name" value="AP_endonuc_2"/>
    <property type="match status" value="1"/>
</dbReference>
<evidence type="ECO:0000313" key="2">
    <source>
        <dbReference type="EMBL" id="MPN52146.1"/>
    </source>
</evidence>